<dbReference type="AlphaFoldDB" id="A0A0U5GCZ2"/>
<evidence type="ECO:0000256" key="3">
    <source>
        <dbReference type="ARBA" id="ARBA00023157"/>
    </source>
</evidence>
<organism evidence="5 6">
    <name type="scientific">Aspergillus calidoustus</name>
    <dbReference type="NCBI Taxonomy" id="454130"/>
    <lineage>
        <taxon>Eukaryota</taxon>
        <taxon>Fungi</taxon>
        <taxon>Dikarya</taxon>
        <taxon>Ascomycota</taxon>
        <taxon>Pezizomycotina</taxon>
        <taxon>Eurotiomycetes</taxon>
        <taxon>Eurotiomycetidae</taxon>
        <taxon>Eurotiales</taxon>
        <taxon>Aspergillaceae</taxon>
        <taxon>Aspergillus</taxon>
        <taxon>Aspergillus subgen. Nidulantes</taxon>
    </lineage>
</organism>
<sequence length="58" mass="6144">MKFSWIATLTLFGAAMAMPAKQEAKLPSGAPCTKDGKMGICQSNICIQDVHASQGKCK</sequence>
<keyword evidence="3" id="KW-1015">Disulfide bond</keyword>
<dbReference type="OrthoDB" id="4233515at2759"/>
<accession>A0A0U5GCZ2</accession>
<dbReference type="InterPro" id="IPR024206">
    <property type="entry name" value="Gurmarin/antimicrobial_peptd"/>
</dbReference>
<keyword evidence="4" id="KW-0732">Signal</keyword>
<dbReference type="Proteomes" id="UP000054771">
    <property type="component" value="Unassembled WGS sequence"/>
</dbReference>
<keyword evidence="2" id="KW-0960">Knottin</keyword>
<evidence type="ECO:0000256" key="2">
    <source>
        <dbReference type="ARBA" id="ARBA00022854"/>
    </source>
</evidence>
<gene>
    <name evidence="5" type="ORF">ASPCAL12792</name>
</gene>
<dbReference type="OMA" id="VCQQAQN"/>
<feature type="signal peptide" evidence="4">
    <location>
        <begin position="1"/>
        <end position="17"/>
    </location>
</feature>
<evidence type="ECO:0000256" key="4">
    <source>
        <dbReference type="SAM" id="SignalP"/>
    </source>
</evidence>
<evidence type="ECO:0000313" key="5">
    <source>
        <dbReference type="EMBL" id="CEL09659.1"/>
    </source>
</evidence>
<evidence type="ECO:0000256" key="1">
    <source>
        <dbReference type="ARBA" id="ARBA00022529"/>
    </source>
</evidence>
<name>A0A0U5GCZ2_ASPCI</name>
<dbReference type="Pfam" id="PF11410">
    <property type="entry name" value="Antifungal_pept"/>
    <property type="match status" value="1"/>
</dbReference>
<dbReference type="EMBL" id="CDMC01000015">
    <property type="protein sequence ID" value="CEL09659.1"/>
    <property type="molecule type" value="Genomic_DNA"/>
</dbReference>
<proteinExistence type="predicted"/>
<reference evidence="6" key="1">
    <citation type="journal article" date="2016" name="Genome Announc.">
        <title>Draft genome sequences of fungus Aspergillus calidoustus.</title>
        <authorList>
            <person name="Horn F."/>
            <person name="Linde J."/>
            <person name="Mattern D.J."/>
            <person name="Walther G."/>
            <person name="Guthke R."/>
            <person name="Scherlach K."/>
            <person name="Martin K."/>
            <person name="Brakhage A.A."/>
            <person name="Petzke L."/>
            <person name="Valiante V."/>
        </authorList>
    </citation>
    <scope>NUCLEOTIDE SEQUENCE [LARGE SCALE GENOMIC DNA]</scope>
    <source>
        <strain evidence="6">SF006504</strain>
    </source>
</reference>
<keyword evidence="6" id="KW-1185">Reference proteome</keyword>
<keyword evidence="1" id="KW-0929">Antimicrobial</keyword>
<feature type="chain" id="PRO_5006857753" evidence="4">
    <location>
        <begin position="18"/>
        <end position="58"/>
    </location>
</feature>
<protein>
    <submittedName>
        <fullName evidence="5">Uncharacterized protein</fullName>
    </submittedName>
</protein>
<evidence type="ECO:0000313" key="6">
    <source>
        <dbReference type="Proteomes" id="UP000054771"/>
    </source>
</evidence>
<dbReference type="SUPFAM" id="SSF57048">
    <property type="entry name" value="Gurmarin-like"/>
    <property type="match status" value="1"/>
</dbReference>
<dbReference type="InterPro" id="IPR009101">
    <property type="entry name" value="Gurmarin/antifun_pep"/>
</dbReference>